<evidence type="ECO:0000313" key="3">
    <source>
        <dbReference type="EnsemblFungi" id="MAPG_12105T0"/>
    </source>
</evidence>
<dbReference type="VEuPathDB" id="FungiDB:MAPG_12105"/>
<organism evidence="3 4">
    <name type="scientific">Magnaporthiopsis poae (strain ATCC 64411 / 73-15)</name>
    <name type="common">Kentucky bluegrass fungus</name>
    <name type="synonym">Magnaporthe poae</name>
    <dbReference type="NCBI Taxonomy" id="644358"/>
    <lineage>
        <taxon>Eukaryota</taxon>
        <taxon>Fungi</taxon>
        <taxon>Dikarya</taxon>
        <taxon>Ascomycota</taxon>
        <taxon>Pezizomycotina</taxon>
        <taxon>Sordariomycetes</taxon>
        <taxon>Sordariomycetidae</taxon>
        <taxon>Magnaporthales</taxon>
        <taxon>Magnaporthaceae</taxon>
        <taxon>Magnaporthiopsis</taxon>
    </lineage>
</organism>
<reference evidence="3" key="4">
    <citation type="journal article" date="2015" name="G3 (Bethesda)">
        <title>Genome sequences of three phytopathogenic species of the Magnaporthaceae family of fungi.</title>
        <authorList>
            <person name="Okagaki L.H."/>
            <person name="Nunes C.C."/>
            <person name="Sailsbery J."/>
            <person name="Clay B."/>
            <person name="Brown D."/>
            <person name="John T."/>
            <person name="Oh Y."/>
            <person name="Young N."/>
            <person name="Fitzgerald M."/>
            <person name="Haas B.J."/>
            <person name="Zeng Q."/>
            <person name="Young S."/>
            <person name="Adiconis X."/>
            <person name="Fan L."/>
            <person name="Levin J.Z."/>
            <person name="Mitchell T.K."/>
            <person name="Okubara P.A."/>
            <person name="Farman M.L."/>
            <person name="Kohn L.M."/>
            <person name="Birren B."/>
            <person name="Ma L.-J."/>
            <person name="Dean R.A."/>
        </authorList>
    </citation>
    <scope>NUCLEOTIDE SEQUENCE</scope>
    <source>
        <strain evidence="3">ATCC 64411 / 73-15</strain>
    </source>
</reference>
<sequence length="275" mass="28736">MAAKDGSTSTTPASTSTSLPHNDGNADFYRLCLNGTGHFRTILMQAFFVGVVELEQRTHERGSGGGDDDDDDDDDDETAQIHAMTAASRAWTARRALAGETNAQGIAFSDCLTAYHRAVASGCGEEAVSAALASALTASVTAVHSLLVDLTEFEERANRQYNSGRNRSSDGDGDGDGEMAPPLAAVPAIAAPMQGQQQQQSQTTGLGAEAFDMATGGGGGLGLGLDAVGGSFVTPPHMMTGFSDLDMLQGFEDTLFGSWNWEDSMDMNPGFGMEF</sequence>
<evidence type="ECO:0000256" key="1">
    <source>
        <dbReference type="SAM" id="MobiDB-lite"/>
    </source>
</evidence>
<feature type="region of interest" description="Disordered" evidence="1">
    <location>
        <begin position="1"/>
        <end position="20"/>
    </location>
</feature>
<reference evidence="4" key="1">
    <citation type="submission" date="2010-05" db="EMBL/GenBank/DDBJ databases">
        <title>The genome sequence of Magnaporthe poae strain ATCC 64411.</title>
        <authorList>
            <person name="Ma L.-J."/>
            <person name="Dead R."/>
            <person name="Young S."/>
            <person name="Zeng Q."/>
            <person name="Koehrsen M."/>
            <person name="Alvarado L."/>
            <person name="Berlin A."/>
            <person name="Chapman S.B."/>
            <person name="Chen Z."/>
            <person name="Freedman E."/>
            <person name="Gellesch M."/>
            <person name="Goldberg J."/>
            <person name="Griggs A."/>
            <person name="Gujja S."/>
            <person name="Heilman E.R."/>
            <person name="Heiman D."/>
            <person name="Hepburn T."/>
            <person name="Howarth C."/>
            <person name="Jen D."/>
            <person name="Larson L."/>
            <person name="Mehta T."/>
            <person name="Neiman D."/>
            <person name="Pearson M."/>
            <person name="Roberts A."/>
            <person name="Saif S."/>
            <person name="Shea T."/>
            <person name="Shenoy N."/>
            <person name="Sisk P."/>
            <person name="Stolte C."/>
            <person name="Sykes S."/>
            <person name="Walk T."/>
            <person name="White J."/>
            <person name="Yandava C."/>
            <person name="Haas B."/>
            <person name="Nusbaum C."/>
            <person name="Birren B."/>
        </authorList>
    </citation>
    <scope>NUCLEOTIDE SEQUENCE [LARGE SCALE GENOMIC DNA]</scope>
    <source>
        <strain evidence="4">ATCC 64411 / 73-15</strain>
    </source>
</reference>
<reference evidence="2" key="2">
    <citation type="submission" date="2010-05" db="EMBL/GenBank/DDBJ databases">
        <title>The Genome Sequence of Magnaporthe poae strain ATCC 64411.</title>
        <authorList>
            <consortium name="The Broad Institute Genome Sequencing Platform"/>
            <consortium name="Broad Institute Genome Sequencing Center for Infectious Disease"/>
            <person name="Ma L.-J."/>
            <person name="Dead R."/>
            <person name="Young S."/>
            <person name="Zeng Q."/>
            <person name="Koehrsen M."/>
            <person name="Alvarado L."/>
            <person name="Berlin A."/>
            <person name="Chapman S.B."/>
            <person name="Chen Z."/>
            <person name="Freedman E."/>
            <person name="Gellesch M."/>
            <person name="Goldberg J."/>
            <person name="Griggs A."/>
            <person name="Gujja S."/>
            <person name="Heilman E.R."/>
            <person name="Heiman D."/>
            <person name="Hepburn T."/>
            <person name="Howarth C."/>
            <person name="Jen D."/>
            <person name="Larson L."/>
            <person name="Mehta T."/>
            <person name="Neiman D."/>
            <person name="Pearson M."/>
            <person name="Roberts A."/>
            <person name="Saif S."/>
            <person name="Shea T."/>
            <person name="Shenoy N."/>
            <person name="Sisk P."/>
            <person name="Stolte C."/>
            <person name="Sykes S."/>
            <person name="Walk T."/>
            <person name="White J."/>
            <person name="Yandava C."/>
            <person name="Haas B."/>
            <person name="Nusbaum C."/>
            <person name="Birren B."/>
        </authorList>
    </citation>
    <scope>NUCLEOTIDE SEQUENCE</scope>
    <source>
        <strain evidence="2">ATCC 64411</strain>
    </source>
</reference>
<reference evidence="2" key="3">
    <citation type="submission" date="2011-03" db="EMBL/GenBank/DDBJ databases">
        <title>Annotation of Magnaporthe poae ATCC 64411.</title>
        <authorList>
            <person name="Ma L.-J."/>
            <person name="Dead R."/>
            <person name="Young S.K."/>
            <person name="Zeng Q."/>
            <person name="Gargeya S."/>
            <person name="Fitzgerald M."/>
            <person name="Haas B."/>
            <person name="Abouelleil A."/>
            <person name="Alvarado L."/>
            <person name="Arachchi H.M."/>
            <person name="Berlin A."/>
            <person name="Brown A."/>
            <person name="Chapman S.B."/>
            <person name="Chen Z."/>
            <person name="Dunbar C."/>
            <person name="Freedman E."/>
            <person name="Gearin G."/>
            <person name="Gellesch M."/>
            <person name="Goldberg J."/>
            <person name="Griggs A."/>
            <person name="Gujja S."/>
            <person name="Heiman D."/>
            <person name="Howarth C."/>
            <person name="Larson L."/>
            <person name="Lui A."/>
            <person name="MacDonald P.J.P."/>
            <person name="Mehta T."/>
            <person name="Montmayeur A."/>
            <person name="Murphy C."/>
            <person name="Neiman D."/>
            <person name="Pearson M."/>
            <person name="Priest M."/>
            <person name="Roberts A."/>
            <person name="Saif S."/>
            <person name="Shea T."/>
            <person name="Shenoy N."/>
            <person name="Sisk P."/>
            <person name="Stolte C."/>
            <person name="Sykes S."/>
            <person name="Yandava C."/>
            <person name="Wortman J."/>
            <person name="Nusbaum C."/>
            <person name="Birren B."/>
        </authorList>
    </citation>
    <scope>NUCLEOTIDE SEQUENCE</scope>
    <source>
        <strain evidence="2">ATCC 64411</strain>
    </source>
</reference>
<accession>A0A0C4EGU9</accession>
<dbReference type="EMBL" id="ADBL01003067">
    <property type="status" value="NOT_ANNOTATED_CDS"/>
    <property type="molecule type" value="Genomic_DNA"/>
</dbReference>
<keyword evidence="4" id="KW-1185">Reference proteome</keyword>
<dbReference type="EnsemblFungi" id="MAPG_12105T0">
    <property type="protein sequence ID" value="MAPG_12105T0"/>
    <property type="gene ID" value="MAPG_12105"/>
</dbReference>
<reference evidence="3" key="5">
    <citation type="submission" date="2015-06" db="UniProtKB">
        <authorList>
            <consortium name="EnsemblFungi"/>
        </authorList>
    </citation>
    <scope>IDENTIFICATION</scope>
    <source>
        <strain evidence="3">ATCC 64411</strain>
    </source>
</reference>
<name>A0A0C4EGU9_MAGP6</name>
<evidence type="ECO:0000313" key="2">
    <source>
        <dbReference type="EMBL" id="KLU93167.1"/>
    </source>
</evidence>
<gene>
    <name evidence="2" type="ORF">MAPG_12105</name>
</gene>
<evidence type="ECO:0000313" key="4">
    <source>
        <dbReference type="Proteomes" id="UP000011715"/>
    </source>
</evidence>
<protein>
    <submittedName>
        <fullName evidence="2 3">Uncharacterized protein</fullName>
    </submittedName>
</protein>
<dbReference type="EMBL" id="GL877131">
    <property type="protein sequence ID" value="KLU93167.1"/>
    <property type="molecule type" value="Genomic_DNA"/>
</dbReference>
<proteinExistence type="predicted"/>
<feature type="compositionally biased region" description="Low complexity" evidence="1">
    <location>
        <begin position="7"/>
        <end position="18"/>
    </location>
</feature>
<dbReference type="Proteomes" id="UP000011715">
    <property type="component" value="Unassembled WGS sequence"/>
</dbReference>
<feature type="region of interest" description="Disordered" evidence="1">
    <location>
        <begin position="159"/>
        <end position="181"/>
    </location>
</feature>
<dbReference type="AlphaFoldDB" id="A0A0C4EGU9"/>